<dbReference type="KEGG" id="pis:Pisl_1160"/>
<name>A1RTP9_PYRIL</name>
<gene>
    <name evidence="1" type="ordered locus">Pisl_1160</name>
</gene>
<dbReference type="STRING" id="384616.Pisl_1160"/>
<dbReference type="GeneID" id="4616963"/>
<dbReference type="OrthoDB" id="379557at2157"/>
<dbReference type="EMBL" id="CP000504">
    <property type="protein sequence ID" value="ABL88331.1"/>
    <property type="molecule type" value="Genomic_DNA"/>
</dbReference>
<accession>A1RTP9</accession>
<keyword evidence="2" id="KW-1185">Reference proteome</keyword>
<dbReference type="RefSeq" id="WP_011762906.1">
    <property type="nucleotide sequence ID" value="NC_008701.1"/>
</dbReference>
<dbReference type="Proteomes" id="UP000002595">
    <property type="component" value="Chromosome"/>
</dbReference>
<organism evidence="1 2">
    <name type="scientific">Pyrobaculum islandicum (strain DSM 4184 / JCM 9189 / GEO3)</name>
    <dbReference type="NCBI Taxonomy" id="384616"/>
    <lineage>
        <taxon>Archaea</taxon>
        <taxon>Thermoproteota</taxon>
        <taxon>Thermoprotei</taxon>
        <taxon>Thermoproteales</taxon>
        <taxon>Thermoproteaceae</taxon>
        <taxon>Pyrobaculum</taxon>
    </lineage>
</organism>
<reference evidence="1" key="1">
    <citation type="submission" date="2006-12" db="EMBL/GenBank/DDBJ databases">
        <title>Complete sequence of Pyrobaculum islandicum DSM 4184.</title>
        <authorList>
            <person name="Copeland A."/>
            <person name="Lucas S."/>
            <person name="Lapidus A."/>
            <person name="Barry K."/>
            <person name="Detter J.C."/>
            <person name="Glavina del Rio T."/>
            <person name="Dalin E."/>
            <person name="Tice H."/>
            <person name="Pitluck S."/>
            <person name="Meincke L."/>
            <person name="Brettin T."/>
            <person name="Bruce D."/>
            <person name="Han C."/>
            <person name="Tapia R."/>
            <person name="Gilna P."/>
            <person name="Schmutz J."/>
            <person name="Larimer F."/>
            <person name="Land M."/>
            <person name="Hauser L."/>
            <person name="Kyrpides N."/>
            <person name="Mikhailova N."/>
            <person name="Cozen A.E."/>
            <person name="Fitz-Gibbon S.T."/>
            <person name="House C.H."/>
            <person name="Saltikov C."/>
            <person name="Lowe T."/>
            <person name="Richardson P."/>
        </authorList>
    </citation>
    <scope>NUCLEOTIDE SEQUENCE [LARGE SCALE GENOMIC DNA]</scope>
    <source>
        <strain evidence="1">DSM 4184</strain>
    </source>
</reference>
<dbReference type="HOGENOM" id="CLU_1357961_0_0_2"/>
<proteinExistence type="predicted"/>
<evidence type="ECO:0000313" key="2">
    <source>
        <dbReference type="Proteomes" id="UP000002595"/>
    </source>
</evidence>
<evidence type="ECO:0000313" key="1">
    <source>
        <dbReference type="EMBL" id="ABL88331.1"/>
    </source>
</evidence>
<dbReference type="eggNOG" id="arCOG05474">
    <property type="taxonomic scope" value="Archaea"/>
</dbReference>
<sequence length="198" mass="21256">MTSLELLIITAFALLAIFAAVPIVLQQIYQYQALVEARAALAFLNVLADGIESDMGAAYAQKVLNLPTLRFGGLDYRVAVVGTCGGAPVYNTTLIYRSQYLSLFGQFRGTVWGRVVDAPEPPLAVYGWGTSASLTPRVVRYGRVAVVLNITYTASPSASGAGVYYEVKAPRVYSVDQCTIGVQGVDSVVVVPVRVELR</sequence>
<dbReference type="AlphaFoldDB" id="A1RTP9"/>
<protein>
    <submittedName>
        <fullName evidence="1">Uncharacterized protein</fullName>
    </submittedName>
</protein>